<dbReference type="Proteomes" id="UP000233837">
    <property type="component" value="Unassembled WGS sequence"/>
</dbReference>
<evidence type="ECO:0000313" key="4">
    <source>
        <dbReference type="Proteomes" id="UP000233837"/>
    </source>
</evidence>
<gene>
    <name evidence="3" type="ORF">MA16_Dca000289</name>
    <name evidence="2" type="ORF">MA16_Dca019111</name>
</gene>
<evidence type="ECO:0000313" key="2">
    <source>
        <dbReference type="EMBL" id="PKU77490.1"/>
    </source>
</evidence>
<dbReference type="EMBL" id="KZ502495">
    <property type="protein sequence ID" value="PKU77490.1"/>
    <property type="molecule type" value="Genomic_DNA"/>
</dbReference>
<reference evidence="2 4" key="2">
    <citation type="journal article" date="2017" name="Nature">
        <title>The Apostasia genome and the evolution of orchids.</title>
        <authorList>
            <person name="Zhang G.Q."/>
            <person name="Liu K.W."/>
            <person name="Li Z."/>
            <person name="Lohaus R."/>
            <person name="Hsiao Y.Y."/>
            <person name="Niu S.C."/>
            <person name="Wang J.Y."/>
            <person name="Lin Y.C."/>
            <person name="Xu Q."/>
            <person name="Chen L.J."/>
            <person name="Yoshida K."/>
            <person name="Fujiwara S."/>
            <person name="Wang Z.W."/>
            <person name="Zhang Y.Q."/>
            <person name="Mitsuda N."/>
            <person name="Wang M."/>
            <person name="Liu G.H."/>
            <person name="Pecoraro L."/>
            <person name="Huang H.X."/>
            <person name="Xiao X.J."/>
            <person name="Lin M."/>
            <person name="Wu X.Y."/>
            <person name="Wu W.L."/>
            <person name="Chen Y.Y."/>
            <person name="Chang S.B."/>
            <person name="Sakamoto S."/>
            <person name="Ohme-Takagi M."/>
            <person name="Yagi M."/>
            <person name="Zeng S.J."/>
            <person name="Shen C.Y."/>
            <person name="Yeh C.M."/>
            <person name="Luo Y.B."/>
            <person name="Tsai W.C."/>
            <person name="Van de Peer Y."/>
            <person name="Liu Z.J."/>
        </authorList>
    </citation>
    <scope>NUCLEOTIDE SEQUENCE [LARGE SCALE GENOMIC DNA]</scope>
    <source>
        <tissue evidence="2">The whole plant</tissue>
    </source>
</reference>
<name>A0A2I0WP96_9ASPA</name>
<evidence type="ECO:0000313" key="3">
    <source>
        <dbReference type="EMBL" id="PKU78945.1"/>
    </source>
</evidence>
<reference evidence="2 4" key="1">
    <citation type="journal article" date="2016" name="Sci. Rep.">
        <title>The Dendrobium catenatum Lindl. genome sequence provides insights into polysaccharide synthase, floral development and adaptive evolution.</title>
        <authorList>
            <person name="Zhang G.Q."/>
            <person name="Xu Q."/>
            <person name="Bian C."/>
            <person name="Tsai W.C."/>
            <person name="Yeh C.M."/>
            <person name="Liu K.W."/>
            <person name="Yoshida K."/>
            <person name="Zhang L.S."/>
            <person name="Chang S.B."/>
            <person name="Chen F."/>
            <person name="Shi Y."/>
            <person name="Su Y.Y."/>
            <person name="Zhang Y.Q."/>
            <person name="Chen L.J."/>
            <person name="Yin Y."/>
            <person name="Lin M."/>
            <person name="Huang H."/>
            <person name="Deng H."/>
            <person name="Wang Z.W."/>
            <person name="Zhu S.L."/>
            <person name="Zhao X."/>
            <person name="Deng C."/>
            <person name="Niu S.C."/>
            <person name="Huang J."/>
            <person name="Wang M."/>
            <person name="Liu G.H."/>
            <person name="Yang H.J."/>
            <person name="Xiao X.J."/>
            <person name="Hsiao Y.Y."/>
            <person name="Wu W.L."/>
            <person name="Chen Y.Y."/>
            <person name="Mitsuda N."/>
            <person name="Ohme-Takagi M."/>
            <person name="Luo Y.B."/>
            <person name="Van de Peer Y."/>
            <person name="Liu Z.J."/>
        </authorList>
    </citation>
    <scope>NUCLEOTIDE SEQUENCE [LARGE SCALE GENOMIC DNA]</scope>
    <source>
        <tissue evidence="2">The whole plant</tissue>
    </source>
</reference>
<feature type="compositionally biased region" description="Basic and acidic residues" evidence="1">
    <location>
        <begin position="18"/>
        <end position="41"/>
    </location>
</feature>
<proteinExistence type="predicted"/>
<accession>A0A2I0WP96</accession>
<protein>
    <submittedName>
        <fullName evidence="2">Uncharacterized protein</fullName>
    </submittedName>
</protein>
<organism evidence="2 4">
    <name type="scientific">Dendrobium catenatum</name>
    <dbReference type="NCBI Taxonomy" id="906689"/>
    <lineage>
        <taxon>Eukaryota</taxon>
        <taxon>Viridiplantae</taxon>
        <taxon>Streptophyta</taxon>
        <taxon>Embryophyta</taxon>
        <taxon>Tracheophyta</taxon>
        <taxon>Spermatophyta</taxon>
        <taxon>Magnoliopsida</taxon>
        <taxon>Liliopsida</taxon>
        <taxon>Asparagales</taxon>
        <taxon>Orchidaceae</taxon>
        <taxon>Epidendroideae</taxon>
        <taxon>Malaxideae</taxon>
        <taxon>Dendrobiinae</taxon>
        <taxon>Dendrobium</taxon>
    </lineage>
</organism>
<feature type="compositionally biased region" description="Basic and acidic residues" evidence="1">
    <location>
        <begin position="53"/>
        <end position="72"/>
    </location>
</feature>
<evidence type="ECO:0000256" key="1">
    <source>
        <dbReference type="SAM" id="MobiDB-lite"/>
    </source>
</evidence>
<reference evidence="2" key="3">
    <citation type="submission" date="2017-11" db="EMBL/GenBank/DDBJ databases">
        <authorList>
            <person name="Han C.G."/>
        </authorList>
    </citation>
    <scope>NUCLEOTIDE SEQUENCE</scope>
    <source>
        <tissue evidence="2">The whole plant</tissue>
    </source>
</reference>
<dbReference type="EMBL" id="KZ502442">
    <property type="protein sequence ID" value="PKU78945.1"/>
    <property type="molecule type" value="Genomic_DNA"/>
</dbReference>
<feature type="region of interest" description="Disordered" evidence="1">
    <location>
        <begin position="1"/>
        <end position="72"/>
    </location>
</feature>
<sequence>MLKLPIRPGSQSWRRVRAKGEVGRGRRLDREQRRGARVKLDRKWRRVGIRSARSSDKARDPTGKEDSTLGFR</sequence>
<dbReference type="AlphaFoldDB" id="A0A2I0WP96"/>
<keyword evidence="4" id="KW-1185">Reference proteome</keyword>